<evidence type="ECO:0000256" key="1">
    <source>
        <dbReference type="SAM" id="Phobius"/>
    </source>
</evidence>
<dbReference type="Proteomes" id="UP000003185">
    <property type="component" value="Unassembled WGS sequence"/>
</dbReference>
<sequence>MAYVEIDLLETARTFYLNGDLDMARLWYQKVGYDVGINPERYNKELVTKEIAAFAAEDPLSQHILSVITQIILQQKKPILQSEITKAVKEQYGDKAAELVRYATYFAEVRGELHREKKGRSYLLYLVNPLSQEEILEAIHQQYEAAKNNTTPPQEERQSAESTSNKKWFWLWVGAGLLVVQLYRYFFK</sequence>
<name>A0A0H3PFC8_HAEI3</name>
<evidence type="ECO:0000313" key="3">
    <source>
        <dbReference type="EMBL" id="EDJ92060.1"/>
    </source>
</evidence>
<dbReference type="RefSeq" id="WP_005658783.1">
    <property type="nucleotide sequence ID" value="NZ_AAZF01000016.1"/>
</dbReference>
<organism evidence="3 4">
    <name type="scientific">Haemophilus influenzae (strain NTHi 3655)</name>
    <dbReference type="NCBI Taxonomy" id="375177"/>
    <lineage>
        <taxon>Bacteria</taxon>
        <taxon>Pseudomonadati</taxon>
        <taxon>Pseudomonadota</taxon>
        <taxon>Gammaproteobacteria</taxon>
        <taxon>Pasteurellales</taxon>
        <taxon>Pasteurellaceae</taxon>
        <taxon>Haemophilus</taxon>
    </lineage>
</organism>
<dbReference type="EMBL" id="OV040719">
    <property type="protein sequence ID" value="CAH0450325.1"/>
    <property type="molecule type" value="Genomic_DNA"/>
</dbReference>
<keyword evidence="1" id="KW-1133">Transmembrane helix</keyword>
<gene>
    <name evidence="3" type="ORF">CGSHi3655_00100</name>
    <name evidence="2" type="ORF">KRLU3655_LOCUS401</name>
</gene>
<reference evidence="3 4" key="1">
    <citation type="journal article" date="2007" name="Genome Biol.">
        <title>Characterization and modeling of the Haemophilus influenzae core and supragenomes based on the complete genomic sequences of Rd and 12 clinical nontypeable strains.</title>
        <authorList>
            <person name="Hogg J.S."/>
            <person name="Hu F.Z."/>
            <person name="Janto B."/>
            <person name="Boissy R."/>
            <person name="Hayes J."/>
            <person name="Keefe R."/>
            <person name="Post J.C."/>
            <person name="Ehrlich G.D."/>
        </authorList>
    </citation>
    <scope>NUCLEOTIDE SEQUENCE [LARGE SCALE GENOMIC DNA]</scope>
    <source>
        <strain evidence="3">3655</strain>
        <strain evidence="4">NTHi 3655</strain>
    </source>
</reference>
<reference evidence="2" key="3">
    <citation type="submission" date="2024-01" db="EMBL/GenBank/DDBJ databases">
        <authorList>
            <person name="Riesbeck K."/>
        </authorList>
    </citation>
    <scope>NUCLEOTIDE SEQUENCE</scope>
    <source>
        <strain evidence="2">3655</strain>
    </source>
</reference>
<keyword evidence="1" id="KW-0472">Membrane</keyword>
<dbReference type="EMBL" id="AAZF01000016">
    <property type="protein sequence ID" value="EDJ92060.1"/>
    <property type="molecule type" value="Genomic_DNA"/>
</dbReference>
<evidence type="ECO:0000313" key="5">
    <source>
        <dbReference type="Proteomes" id="UP000837958"/>
    </source>
</evidence>
<dbReference type="AlphaFoldDB" id="A0A0H3PFC8"/>
<evidence type="ECO:0000313" key="4">
    <source>
        <dbReference type="Proteomes" id="UP000003185"/>
    </source>
</evidence>
<reference evidence="5" key="2">
    <citation type="submission" date="2021-11" db="EMBL/GenBank/DDBJ databases">
        <authorList>
            <person name="Riesbeck K."/>
        </authorList>
    </citation>
    <scope>NUCLEOTIDE SEQUENCE [LARGE SCALE GENOMIC DNA]</scope>
</reference>
<evidence type="ECO:0000313" key="2">
    <source>
        <dbReference type="EMBL" id="CAH0450325.1"/>
    </source>
</evidence>
<proteinExistence type="predicted"/>
<dbReference type="Proteomes" id="UP000837958">
    <property type="component" value="Chromosome"/>
</dbReference>
<keyword evidence="1" id="KW-0812">Transmembrane</keyword>
<protein>
    <submittedName>
        <fullName evidence="3">Uncharacterized protein</fullName>
    </submittedName>
</protein>
<feature type="transmembrane region" description="Helical" evidence="1">
    <location>
        <begin position="168"/>
        <end position="187"/>
    </location>
</feature>
<accession>A0A0H3PFC8</accession>